<proteinExistence type="predicted"/>
<sequence length="375" mass="41136">MARQPVQTRIPINGGGPSGAAATIAPASDGSILTVGNDAVRIPDTRKTQDSEAVYVYRRADGLVDVWMGRPGNYWVVQTVYRLSAIAGMNTYGITDCPWSPGGIRVKMIDQRRPDLAHNVLDEILLSTKLNDQAIDLAIAEAGRPDPGNYHAGNIHGGDERVWHRFHYDGVAAELPDVGQFRRCTRFELQEQSIVYSKVSSIDPDSGTPLKFWTDRSKWVKLADFWRLHRWEGGRAHFSSDLLMQKNTRMENGYIMMLGLSAPIVIDNPSAVPYSAGTVKKAALLSAGALDLMTSPIPGITYTPATGAAYWNPDNGLSIKISTTAPTLKSFIQDTSGAHGKYYRCEWLSNAQGEPVTVGERHTVPFTIDILKPLP</sequence>
<organism evidence="2 3">
    <name type="scientific">Deinococcus arenicola</name>
    <dbReference type="NCBI Taxonomy" id="2994950"/>
    <lineage>
        <taxon>Bacteria</taxon>
        <taxon>Thermotogati</taxon>
        <taxon>Deinococcota</taxon>
        <taxon>Deinococci</taxon>
        <taxon>Deinococcales</taxon>
        <taxon>Deinococcaceae</taxon>
        <taxon>Deinococcus</taxon>
    </lineage>
</organism>
<accession>A0ABU4DUB5</accession>
<gene>
    <name evidence="2" type="ORF">ORD21_15625</name>
</gene>
<dbReference type="Proteomes" id="UP001276150">
    <property type="component" value="Unassembled WGS sequence"/>
</dbReference>
<name>A0ABU4DUB5_9DEIO</name>
<protein>
    <submittedName>
        <fullName evidence="2">Uncharacterized protein</fullName>
    </submittedName>
</protein>
<dbReference type="RefSeq" id="WP_317641378.1">
    <property type="nucleotide sequence ID" value="NZ_JAPMIV010000043.1"/>
</dbReference>
<evidence type="ECO:0000256" key="1">
    <source>
        <dbReference type="SAM" id="MobiDB-lite"/>
    </source>
</evidence>
<dbReference type="EMBL" id="JAPMIV010000043">
    <property type="protein sequence ID" value="MDV6376028.1"/>
    <property type="molecule type" value="Genomic_DNA"/>
</dbReference>
<evidence type="ECO:0000313" key="2">
    <source>
        <dbReference type="EMBL" id="MDV6376028.1"/>
    </source>
</evidence>
<comment type="caution">
    <text evidence="2">The sequence shown here is derived from an EMBL/GenBank/DDBJ whole genome shotgun (WGS) entry which is preliminary data.</text>
</comment>
<evidence type="ECO:0000313" key="3">
    <source>
        <dbReference type="Proteomes" id="UP001276150"/>
    </source>
</evidence>
<reference evidence="2 3" key="1">
    <citation type="submission" date="2022-11" db="EMBL/GenBank/DDBJ databases">
        <title>Deinococcus ZS9-10, Low Temperature and Draught-tolerating, UV-resistant Bacteria from Continental Antarctica.</title>
        <authorList>
            <person name="Cheng L."/>
        </authorList>
    </citation>
    <scope>NUCLEOTIDE SEQUENCE [LARGE SCALE GENOMIC DNA]</scope>
    <source>
        <strain evidence="2 3">ZS9-10</strain>
    </source>
</reference>
<keyword evidence="3" id="KW-1185">Reference proteome</keyword>
<feature type="region of interest" description="Disordered" evidence="1">
    <location>
        <begin position="1"/>
        <end position="20"/>
    </location>
</feature>